<dbReference type="InterPro" id="IPR002840">
    <property type="entry name" value="PMDh-S-like_dom"/>
</dbReference>
<dbReference type="SUPFAM" id="SSF52016">
    <property type="entry name" value="LeuD/IlvD-like"/>
    <property type="match status" value="1"/>
</dbReference>
<dbReference type="Gene3D" id="3.50.30.10">
    <property type="entry name" value="Phosphohistidine domain"/>
    <property type="match status" value="1"/>
</dbReference>
<feature type="domain" description="Phosphomevalonate dehydratase small subunit-like" evidence="2">
    <location>
        <begin position="45"/>
        <end position="107"/>
    </location>
</feature>
<proteinExistence type="predicted"/>
<dbReference type="GO" id="GO:0016829">
    <property type="term" value="F:lyase activity"/>
    <property type="evidence" value="ECO:0007669"/>
    <property type="project" value="UniProtKB-KW"/>
</dbReference>
<accession>A0A097SQZ3</accession>
<evidence type="ECO:0000256" key="1">
    <source>
        <dbReference type="ARBA" id="ARBA00023239"/>
    </source>
</evidence>
<keyword evidence="3" id="KW-0614">Plasmid</keyword>
<organism evidence="3">
    <name type="scientific">Rhodococcus sp. NS1</name>
    <dbReference type="NCBI Taxonomy" id="402236"/>
    <lineage>
        <taxon>Bacteria</taxon>
        <taxon>Bacillati</taxon>
        <taxon>Actinomycetota</taxon>
        <taxon>Actinomycetes</taxon>
        <taxon>Mycobacteriales</taxon>
        <taxon>Nocardiaceae</taxon>
        <taxon>Rhodococcus</taxon>
    </lineage>
</organism>
<evidence type="ECO:0000259" key="2">
    <source>
        <dbReference type="Pfam" id="PF01989"/>
    </source>
</evidence>
<gene>
    <name evidence="3" type="ORF">LRS1606.508</name>
</gene>
<dbReference type="AlphaFoldDB" id="A0A097SQZ3"/>
<reference evidence="3" key="1">
    <citation type="submission" date="2014-03" db="EMBL/GenBank/DDBJ databases">
        <authorList>
            <person name="Zhang G."/>
            <person name="Zhu L."/>
            <person name="Fang P."/>
        </authorList>
    </citation>
    <scope>NUCLEOTIDE SEQUENCE</scope>
    <source>
        <strain evidence="3">NS1</strain>
        <plasmid evidence="3">pNSL1</plasmid>
    </source>
</reference>
<geneLocation type="plasmid" evidence="3">
    <name>pNSL1</name>
</geneLocation>
<keyword evidence="1" id="KW-0456">Lyase</keyword>
<protein>
    <recommendedName>
        <fullName evidence="2">Phosphomevalonate dehydratase small subunit-like domain-containing protein</fullName>
    </recommendedName>
</protein>
<sequence length="144" mass="15250">MRTFTGRVITAGRVSGDAVVTRQGFNTLASYFQGITTASPLSHDQNNSDLYRKVIGGKVLCLPQSIGSTTGGMVLQSAAAMGIAPAAMLYSEHIDTISAAGIVLADIWDNRRIIAIDQLGPDFLDNVRDGGRIDVDEDGTVTVH</sequence>
<dbReference type="EMBL" id="KJ605395">
    <property type="protein sequence ID" value="AIU93942.1"/>
    <property type="molecule type" value="Genomic_DNA"/>
</dbReference>
<dbReference type="Pfam" id="PF01989">
    <property type="entry name" value="AcnX_swivel_put"/>
    <property type="match status" value="1"/>
</dbReference>
<evidence type="ECO:0000313" key="3">
    <source>
        <dbReference type="EMBL" id="AIU93942.1"/>
    </source>
</evidence>
<name>A0A097SQZ3_9NOCA</name>